<dbReference type="SUPFAM" id="SSF50331">
    <property type="entry name" value="MOP-like"/>
    <property type="match status" value="1"/>
</dbReference>
<dbReference type="NCBIfam" id="TIGR01187">
    <property type="entry name" value="potA"/>
    <property type="match status" value="1"/>
</dbReference>
<dbReference type="InterPro" id="IPR005893">
    <property type="entry name" value="PotA-like"/>
</dbReference>
<evidence type="ECO:0000256" key="2">
    <source>
        <dbReference type="ARBA" id="ARBA00022475"/>
    </source>
</evidence>
<dbReference type="Proteomes" id="UP000240653">
    <property type="component" value="Unassembled WGS sequence"/>
</dbReference>
<comment type="catalytic activity">
    <reaction evidence="7">
        <text>ATP + H2O + polyamine-[polyamine-binding protein]Side 1 = ADP + phosphate + polyamineSide 2 + [polyamine-binding protein]Side 1.</text>
        <dbReference type="EC" id="7.6.2.11"/>
    </reaction>
</comment>
<keyword evidence="2 7" id="KW-1003">Cell membrane</keyword>
<dbReference type="InterPro" id="IPR017871">
    <property type="entry name" value="ABC_transporter-like_CS"/>
</dbReference>
<dbReference type="GO" id="GO:0016887">
    <property type="term" value="F:ATP hydrolysis activity"/>
    <property type="evidence" value="ECO:0007669"/>
    <property type="project" value="InterPro"/>
</dbReference>
<dbReference type="Pfam" id="PF00005">
    <property type="entry name" value="ABC_tran"/>
    <property type="match status" value="1"/>
</dbReference>
<keyword evidence="1 7" id="KW-0813">Transport</keyword>
<comment type="caution">
    <text evidence="9">The sequence shown here is derived from an EMBL/GenBank/DDBJ whole genome shotgun (WGS) entry which is preliminary data.</text>
</comment>
<dbReference type="PANTHER" id="PTHR42781:SF4">
    <property type="entry name" value="SPERMIDINE_PUTRESCINE IMPORT ATP-BINDING PROTEIN POTA"/>
    <property type="match status" value="1"/>
</dbReference>
<reference evidence="9 10" key="1">
    <citation type="submission" date="2018-03" db="EMBL/GenBank/DDBJ databases">
        <title>The draft genome of Mesorhizobium soli JCM 19897.</title>
        <authorList>
            <person name="Li L."/>
            <person name="Liu L."/>
            <person name="Liang L."/>
            <person name="Wang T."/>
            <person name="Zhang X."/>
        </authorList>
    </citation>
    <scope>NUCLEOTIDE SEQUENCE [LARGE SCALE GENOMIC DNA]</scope>
    <source>
        <strain evidence="9 10">JCM 19897</strain>
    </source>
</reference>
<evidence type="ECO:0000256" key="5">
    <source>
        <dbReference type="ARBA" id="ARBA00022967"/>
    </source>
</evidence>
<comment type="similarity">
    <text evidence="7">Belongs to the ABC transporter superfamily. Spermidine/putrescine importer (TC 3.A.1.11.1) family.</text>
</comment>
<dbReference type="InterPro" id="IPR013611">
    <property type="entry name" value="Transp-assoc_OB_typ2"/>
</dbReference>
<dbReference type="FunFam" id="3.40.50.300:FF:000133">
    <property type="entry name" value="Spermidine/putrescine import ATP-binding protein PotA"/>
    <property type="match status" value="1"/>
</dbReference>
<keyword evidence="6 7" id="KW-0472">Membrane</keyword>
<comment type="subunit">
    <text evidence="7">The complex is composed of two ATP-binding proteins (PotA), two transmembrane proteins (PotB and PotC) and a solute-binding protein (PotD).</text>
</comment>
<dbReference type="GO" id="GO:0015417">
    <property type="term" value="F:ABC-type polyamine transporter activity"/>
    <property type="evidence" value="ECO:0007669"/>
    <property type="project" value="UniProtKB-EC"/>
</dbReference>
<name>A0A2P7SK81_9HYPH</name>
<evidence type="ECO:0000259" key="8">
    <source>
        <dbReference type="PROSITE" id="PS50893"/>
    </source>
</evidence>
<evidence type="ECO:0000313" key="9">
    <source>
        <dbReference type="EMBL" id="PSJ62877.1"/>
    </source>
</evidence>
<dbReference type="PROSITE" id="PS00211">
    <property type="entry name" value="ABC_TRANSPORTER_1"/>
    <property type="match status" value="1"/>
</dbReference>
<evidence type="ECO:0000256" key="3">
    <source>
        <dbReference type="ARBA" id="ARBA00022741"/>
    </source>
</evidence>
<sequence>MNEPRTLLSIDRVSKSFGRVKAVEDISLDIRENEFFALLGPSGCGKTTLLRMLAGFEPPSDGRILLDGRDITRTPPNKRPVNLMFQSYALFPHMSVRANVSYGLEMERLPAKEIRSRVDAILTTTELVSFADRKPEQLSGGQRQRVALARALVKRPRLLLLDEPLGALDKKLRGAMQLELKRLQNEVGITFVIVTHDQEESLVMADRIAVLKDGRLLQCDAPRAVYEHPCDRFVADFIGVTNFLQGKATADGVLTSNGVKIAGKVPNMLSPGVATVAAVRPERIRLFPSPETANRVAGTVEALAYQGLDLQLHVRTPLSDKPFLVRVTADAVDRQPVSAGDQVELGWDAADVRIYAD</sequence>
<comment type="function">
    <text evidence="7">Part of the ABC transporter complex PotABCD involved in spermidine/putrescine import. Responsible for energy coupling to the transport system.</text>
</comment>
<dbReference type="InterPro" id="IPR027417">
    <property type="entry name" value="P-loop_NTPase"/>
</dbReference>
<feature type="domain" description="ABC transporter" evidence="8">
    <location>
        <begin position="8"/>
        <end position="238"/>
    </location>
</feature>
<keyword evidence="10" id="KW-1185">Reference proteome</keyword>
<protein>
    <recommendedName>
        <fullName evidence="7">Spermidine/putrescine import ATP-binding protein PotA</fullName>
        <ecNumber evidence="7">7.6.2.11</ecNumber>
    </recommendedName>
</protein>
<dbReference type="InterPro" id="IPR003439">
    <property type="entry name" value="ABC_transporter-like_ATP-bd"/>
</dbReference>
<dbReference type="PROSITE" id="PS50893">
    <property type="entry name" value="ABC_TRANSPORTER_2"/>
    <property type="match status" value="1"/>
</dbReference>
<evidence type="ECO:0000256" key="6">
    <source>
        <dbReference type="ARBA" id="ARBA00023136"/>
    </source>
</evidence>
<dbReference type="GO" id="GO:0043190">
    <property type="term" value="C:ATP-binding cassette (ABC) transporter complex"/>
    <property type="evidence" value="ECO:0007669"/>
    <property type="project" value="InterPro"/>
</dbReference>
<proteinExistence type="inferred from homology"/>
<dbReference type="SUPFAM" id="SSF52540">
    <property type="entry name" value="P-loop containing nucleoside triphosphate hydrolases"/>
    <property type="match status" value="1"/>
</dbReference>
<dbReference type="Gene3D" id="2.40.50.100">
    <property type="match status" value="1"/>
</dbReference>
<dbReference type="GO" id="GO:0005524">
    <property type="term" value="F:ATP binding"/>
    <property type="evidence" value="ECO:0007669"/>
    <property type="project" value="UniProtKB-KW"/>
</dbReference>
<keyword evidence="4 7" id="KW-0067">ATP-binding</keyword>
<keyword evidence="5 7" id="KW-1278">Translocase</keyword>
<evidence type="ECO:0000256" key="7">
    <source>
        <dbReference type="RuleBase" id="RU364083"/>
    </source>
</evidence>
<dbReference type="InterPro" id="IPR008995">
    <property type="entry name" value="Mo/tungstate-bd_C_term_dom"/>
</dbReference>
<dbReference type="SMART" id="SM00382">
    <property type="entry name" value="AAA"/>
    <property type="match status" value="1"/>
</dbReference>
<dbReference type="InterPro" id="IPR050093">
    <property type="entry name" value="ABC_SmlMolc_Importer"/>
</dbReference>
<dbReference type="EMBL" id="PXYL01000002">
    <property type="protein sequence ID" value="PSJ62877.1"/>
    <property type="molecule type" value="Genomic_DNA"/>
</dbReference>
<dbReference type="Gene3D" id="3.40.50.300">
    <property type="entry name" value="P-loop containing nucleotide triphosphate hydrolases"/>
    <property type="match status" value="1"/>
</dbReference>
<dbReference type="RefSeq" id="WP_106722780.1">
    <property type="nucleotide sequence ID" value="NZ_PXYL01000002.1"/>
</dbReference>
<dbReference type="OrthoDB" id="9802264at2"/>
<evidence type="ECO:0000256" key="1">
    <source>
        <dbReference type="ARBA" id="ARBA00022448"/>
    </source>
</evidence>
<accession>A0A2P7SK81</accession>
<gene>
    <name evidence="7" type="primary">potA</name>
    <name evidence="9" type="ORF">C7I85_04690</name>
</gene>
<dbReference type="AlphaFoldDB" id="A0A2P7SK81"/>
<organism evidence="9 10">
    <name type="scientific">Pseudaminobacter soli</name>
    <name type="common">ex Li et al. 2025</name>
    <dbReference type="NCBI Taxonomy" id="1295366"/>
    <lineage>
        <taxon>Bacteria</taxon>
        <taxon>Pseudomonadati</taxon>
        <taxon>Pseudomonadota</taxon>
        <taxon>Alphaproteobacteria</taxon>
        <taxon>Hyphomicrobiales</taxon>
        <taxon>Phyllobacteriaceae</taxon>
        <taxon>Pseudaminobacter</taxon>
    </lineage>
</organism>
<dbReference type="InterPro" id="IPR003593">
    <property type="entry name" value="AAA+_ATPase"/>
</dbReference>
<dbReference type="PANTHER" id="PTHR42781">
    <property type="entry name" value="SPERMIDINE/PUTRESCINE IMPORT ATP-BINDING PROTEIN POTA"/>
    <property type="match status" value="1"/>
</dbReference>
<dbReference type="EC" id="7.6.2.11" evidence="7"/>
<dbReference type="Pfam" id="PF08402">
    <property type="entry name" value="TOBE_2"/>
    <property type="match status" value="1"/>
</dbReference>
<dbReference type="GO" id="GO:0015847">
    <property type="term" value="P:putrescine transport"/>
    <property type="evidence" value="ECO:0007669"/>
    <property type="project" value="UniProtKB-ARBA"/>
</dbReference>
<keyword evidence="3 7" id="KW-0547">Nucleotide-binding</keyword>
<evidence type="ECO:0000313" key="10">
    <source>
        <dbReference type="Proteomes" id="UP000240653"/>
    </source>
</evidence>
<evidence type="ECO:0000256" key="4">
    <source>
        <dbReference type="ARBA" id="ARBA00022840"/>
    </source>
</evidence>